<accession>A0ABU1UIN1</accession>
<keyword evidence="2" id="KW-1185">Reference proteome</keyword>
<dbReference type="EMBL" id="JAVDVQ010000044">
    <property type="protein sequence ID" value="MDR7085051.1"/>
    <property type="molecule type" value="Genomic_DNA"/>
</dbReference>
<protein>
    <submittedName>
        <fullName evidence="1">Uncharacterized protein</fullName>
    </submittedName>
</protein>
<proteinExistence type="predicted"/>
<dbReference type="Proteomes" id="UP001252243">
    <property type="component" value="Unassembled WGS sequence"/>
</dbReference>
<reference evidence="1 2" key="1">
    <citation type="submission" date="2023-07" db="EMBL/GenBank/DDBJ databases">
        <title>Sorghum-associated microbial communities from plants grown in Nebraska, USA.</title>
        <authorList>
            <person name="Schachtman D."/>
        </authorList>
    </citation>
    <scope>NUCLEOTIDE SEQUENCE [LARGE SCALE GENOMIC DNA]</scope>
    <source>
        <strain evidence="1 2">BE167</strain>
    </source>
</reference>
<name>A0ABU1UIN1_9MICC</name>
<gene>
    <name evidence="1" type="ORF">J2X01_004371</name>
</gene>
<organism evidence="1 2">
    <name type="scientific">Arthrobacter ginsengisoli</name>
    <dbReference type="NCBI Taxonomy" id="1356565"/>
    <lineage>
        <taxon>Bacteria</taxon>
        <taxon>Bacillati</taxon>
        <taxon>Actinomycetota</taxon>
        <taxon>Actinomycetes</taxon>
        <taxon>Micrococcales</taxon>
        <taxon>Micrococcaceae</taxon>
        <taxon>Arthrobacter</taxon>
    </lineage>
</organism>
<evidence type="ECO:0000313" key="2">
    <source>
        <dbReference type="Proteomes" id="UP001252243"/>
    </source>
</evidence>
<sequence length="64" mass="6852">MELLVVLLFGLVIVAGTATVRAVLKDGHGHLPQVRSYAPWMAGNLPSEPYASSRAWYVAGSQAQ</sequence>
<dbReference type="RefSeq" id="WP_310062418.1">
    <property type="nucleotide sequence ID" value="NZ_JAVDVQ010000044.1"/>
</dbReference>
<comment type="caution">
    <text evidence="1">The sequence shown here is derived from an EMBL/GenBank/DDBJ whole genome shotgun (WGS) entry which is preliminary data.</text>
</comment>
<evidence type="ECO:0000313" key="1">
    <source>
        <dbReference type="EMBL" id="MDR7085051.1"/>
    </source>
</evidence>